<evidence type="ECO:0000313" key="1">
    <source>
        <dbReference type="EMBL" id="NVO25738.1"/>
    </source>
</evidence>
<gene>
    <name evidence="1" type="ORF">HJ536_20505</name>
</gene>
<accession>A0A850QFL9</accession>
<name>A0A850QFL9_9RHOB</name>
<reference evidence="1 2" key="1">
    <citation type="submission" date="2020-04" db="EMBL/GenBank/DDBJ databases">
        <title>Donghicola sp., a member of the Rhodobacteraceae family isolated from mangrove forest in Thailand.</title>
        <authorList>
            <person name="Charoenyingcharoen P."/>
            <person name="Yukphan P."/>
        </authorList>
    </citation>
    <scope>NUCLEOTIDE SEQUENCE [LARGE SCALE GENOMIC DNA]</scope>
    <source>
        <strain evidence="1 2">B5-SW-15</strain>
    </source>
</reference>
<organism evidence="1 2">
    <name type="scientific">Donghicola mangrovi</name>
    <dbReference type="NCBI Taxonomy" id="2729614"/>
    <lineage>
        <taxon>Bacteria</taxon>
        <taxon>Pseudomonadati</taxon>
        <taxon>Pseudomonadota</taxon>
        <taxon>Alphaproteobacteria</taxon>
        <taxon>Rhodobacterales</taxon>
        <taxon>Roseobacteraceae</taxon>
        <taxon>Donghicola</taxon>
    </lineage>
</organism>
<comment type="caution">
    <text evidence="1">The sequence shown here is derived from an EMBL/GenBank/DDBJ whole genome shotgun (WGS) entry which is preliminary data.</text>
</comment>
<evidence type="ECO:0000313" key="2">
    <source>
        <dbReference type="Proteomes" id="UP000592216"/>
    </source>
</evidence>
<dbReference type="RefSeq" id="WP_177159250.1">
    <property type="nucleotide sequence ID" value="NZ_JABCJE010000027.1"/>
</dbReference>
<sequence length="263" mass="29876">MDLSAAAMLEAKIHYVELEEFRTSWTRPLLYDNQTAEPAPASMPETADWRLVFDENILALVQHAVTPRGMYPDGADRAKIVADYLQLDKPRIVLGLRGFTGMIPSLYCEALKSTPFKPFDRFCSLPLSEMSWLPLIDSIRAAFPESEMLLYQAEKLHGREAQLLSEVTGIKASAFNLLENPERLGFSQEAVDWLHDVSKFRTVSRADVRSAVKALPKGAKRPGYAPWSEDEKGQLNAQYMRDLEVLRERAAQPENKLKIFEFR</sequence>
<proteinExistence type="predicted"/>
<dbReference type="AlphaFoldDB" id="A0A850QFL9"/>
<dbReference type="EMBL" id="JABCJE010000027">
    <property type="protein sequence ID" value="NVO25738.1"/>
    <property type="molecule type" value="Genomic_DNA"/>
</dbReference>
<protein>
    <submittedName>
        <fullName evidence="1">Uncharacterized protein</fullName>
    </submittedName>
</protein>
<dbReference type="Proteomes" id="UP000592216">
    <property type="component" value="Unassembled WGS sequence"/>
</dbReference>